<evidence type="ECO:0000313" key="3">
    <source>
        <dbReference type="Proteomes" id="UP000016033"/>
    </source>
</evidence>
<name>T5KTP7_MICMQ</name>
<evidence type="ECO:0000256" key="1">
    <source>
        <dbReference type="SAM" id="MobiDB-lite"/>
    </source>
</evidence>
<comment type="caution">
    <text evidence="2">The sequence shown here is derived from an EMBL/GenBank/DDBJ whole genome shotgun (WGS) entry which is preliminary data.</text>
</comment>
<feature type="region of interest" description="Disordered" evidence="1">
    <location>
        <begin position="1"/>
        <end position="47"/>
    </location>
</feature>
<dbReference type="EMBL" id="ATAO01000079">
    <property type="protein sequence ID" value="EQM83394.1"/>
    <property type="molecule type" value="Genomic_DNA"/>
</dbReference>
<dbReference type="AlphaFoldDB" id="T5KTP7"/>
<feature type="compositionally biased region" description="Polar residues" evidence="1">
    <location>
        <begin position="13"/>
        <end position="28"/>
    </location>
</feature>
<sequence length="98" mass="10659">MKHSVKPFPPGPSTSSASAQDSNACGNQRRSTRSASRSQDASVRRWHTIGYQPRSSHRCTRDQAHARPIFNVIDSGCQTTYVIANSGIALIGPAPRPR</sequence>
<gene>
    <name evidence="2" type="ORF">L687_12300</name>
</gene>
<protein>
    <submittedName>
        <fullName evidence="2">Uncharacterized protein</fullName>
    </submittedName>
</protein>
<proteinExistence type="predicted"/>
<organism evidence="2 3">
    <name type="scientific">Microbacterium maritypicum MF109</name>
    <dbReference type="NCBI Taxonomy" id="1333857"/>
    <lineage>
        <taxon>Bacteria</taxon>
        <taxon>Bacillati</taxon>
        <taxon>Actinomycetota</taxon>
        <taxon>Actinomycetes</taxon>
        <taxon>Micrococcales</taxon>
        <taxon>Microbacteriaceae</taxon>
        <taxon>Microbacterium</taxon>
    </lineage>
</organism>
<accession>T5KTP7</accession>
<dbReference type="Proteomes" id="UP000016033">
    <property type="component" value="Unassembled WGS sequence"/>
</dbReference>
<reference evidence="2 3" key="1">
    <citation type="journal article" date="2013" name="Genome Announc.">
        <title>Whole-genome sequences of five oyster-associated bacteria show potential for crude oil hydrocarbon degradation.</title>
        <authorList>
            <person name="Chauhan A."/>
            <person name="Green S."/>
            <person name="Pathak A."/>
            <person name="Thomas J."/>
            <person name="Venkatramanan R."/>
        </authorList>
    </citation>
    <scope>NUCLEOTIDE SEQUENCE [LARGE SCALE GENOMIC DNA]</scope>
    <source>
        <strain evidence="2 3">MF109</strain>
    </source>
</reference>
<evidence type="ECO:0000313" key="2">
    <source>
        <dbReference type="EMBL" id="EQM83394.1"/>
    </source>
</evidence>